<evidence type="ECO:0000256" key="2">
    <source>
        <dbReference type="SAM" id="SignalP"/>
    </source>
</evidence>
<feature type="compositionally biased region" description="Basic and acidic residues" evidence="1">
    <location>
        <begin position="140"/>
        <end position="156"/>
    </location>
</feature>
<reference evidence="4" key="1">
    <citation type="journal article" date="2015" name="Genome Announc.">
        <title>Complete Genome Sequence of Herbaspirillum hiltneri N3 (DSM 17495), Isolated from Surface-Sterilized Wheat Roots.</title>
        <authorList>
            <person name="Guizelini D."/>
            <person name="Saizaki P.M."/>
            <person name="Coimbra N.A."/>
            <person name="Weiss V.A."/>
            <person name="Faoro H."/>
            <person name="Sfeir M.Z."/>
            <person name="Baura V.A."/>
            <person name="Monteiro R.A."/>
            <person name="Chubatsu L.S."/>
            <person name="Souza E.M."/>
            <person name="Cruz L.M."/>
            <person name="Pedrosa F.O."/>
            <person name="Raittz R.T."/>
            <person name="Marchaukoski J.N."/>
            <person name="Steffens M.B."/>
        </authorList>
    </citation>
    <scope>NUCLEOTIDE SEQUENCE [LARGE SCALE GENOMIC DNA]</scope>
    <source>
        <strain evidence="4">N3</strain>
    </source>
</reference>
<sequence length="156" mass="16738">MNQLIRLAVASLLLALTAGIAFGAASSTPAESVASERDIDKAMNPLPPGAQKSLNLDLGNAGRNPGDKTPPATLSPRCRQLRADIDRARHAPPEPPRDTYPEGPRRDGRRAAPMPPPSPMPGLQVQSSNSLPGRPSGDIEYSRRARAEDQFQRECQ</sequence>
<feature type="chain" id="PRO_5047007152" evidence="2">
    <location>
        <begin position="24"/>
        <end position="156"/>
    </location>
</feature>
<dbReference type="Proteomes" id="UP000063429">
    <property type="component" value="Chromosome"/>
</dbReference>
<evidence type="ECO:0000313" key="4">
    <source>
        <dbReference type="Proteomes" id="UP000063429"/>
    </source>
</evidence>
<organism evidence="3 4">
    <name type="scientific">Herbaspirillum hiltneri N3</name>
    <dbReference type="NCBI Taxonomy" id="1262470"/>
    <lineage>
        <taxon>Bacteria</taxon>
        <taxon>Pseudomonadati</taxon>
        <taxon>Pseudomonadota</taxon>
        <taxon>Betaproteobacteria</taxon>
        <taxon>Burkholderiales</taxon>
        <taxon>Oxalobacteraceae</taxon>
        <taxon>Herbaspirillum</taxon>
    </lineage>
</organism>
<dbReference type="EMBL" id="CP011409">
    <property type="protein sequence ID" value="AKZ64945.1"/>
    <property type="molecule type" value="Genomic_DNA"/>
</dbReference>
<evidence type="ECO:0000256" key="1">
    <source>
        <dbReference type="SAM" id="MobiDB-lite"/>
    </source>
</evidence>
<evidence type="ECO:0000313" key="3">
    <source>
        <dbReference type="EMBL" id="AKZ64945.1"/>
    </source>
</evidence>
<name>A0ABM5V5L8_9BURK</name>
<accession>A0ABM5V5L8</accession>
<dbReference type="RefSeq" id="WP_053200873.1">
    <property type="nucleotide sequence ID" value="NZ_CP011409.1"/>
</dbReference>
<feature type="compositionally biased region" description="Basic and acidic residues" evidence="1">
    <location>
        <begin position="81"/>
        <end position="110"/>
    </location>
</feature>
<proteinExistence type="predicted"/>
<protein>
    <submittedName>
        <fullName evidence="3">Uncharacterized protein</fullName>
    </submittedName>
</protein>
<feature type="region of interest" description="Disordered" evidence="1">
    <location>
        <begin position="25"/>
        <end position="156"/>
    </location>
</feature>
<keyword evidence="2" id="KW-0732">Signal</keyword>
<gene>
    <name evidence="3" type="ORF">F506_21840</name>
</gene>
<keyword evidence="4" id="KW-1185">Reference proteome</keyword>
<feature type="signal peptide" evidence="2">
    <location>
        <begin position="1"/>
        <end position="23"/>
    </location>
</feature>